<dbReference type="EMBL" id="JAAVMX010000006">
    <property type="protein sequence ID" value="KAF4507306.1"/>
    <property type="molecule type" value="Genomic_DNA"/>
</dbReference>
<evidence type="ECO:0000313" key="2">
    <source>
        <dbReference type="EMBL" id="KAF4507306.1"/>
    </source>
</evidence>
<reference evidence="2 3" key="1">
    <citation type="journal article" date="2020" name="Genome Biol. Evol.">
        <title>A new high-quality draft genome assembly of the Chinese cordyceps Ophiocordyceps sinensis.</title>
        <authorList>
            <person name="Shu R."/>
            <person name="Zhang J."/>
            <person name="Meng Q."/>
            <person name="Zhang H."/>
            <person name="Zhou G."/>
            <person name="Li M."/>
            <person name="Wu P."/>
            <person name="Zhao Y."/>
            <person name="Chen C."/>
            <person name="Qin Q."/>
        </authorList>
    </citation>
    <scope>NUCLEOTIDE SEQUENCE [LARGE SCALE GENOMIC DNA]</scope>
    <source>
        <strain evidence="2 3">IOZ07</strain>
    </source>
</reference>
<accession>A0A8H4LYJ4</accession>
<feature type="region of interest" description="Disordered" evidence="1">
    <location>
        <begin position="1"/>
        <end position="20"/>
    </location>
</feature>
<feature type="compositionally biased region" description="Polar residues" evidence="1">
    <location>
        <begin position="63"/>
        <end position="78"/>
    </location>
</feature>
<gene>
    <name evidence="2" type="ORF">G6O67_005959</name>
</gene>
<comment type="caution">
    <text evidence="2">The sequence shown here is derived from an EMBL/GenBank/DDBJ whole genome shotgun (WGS) entry which is preliminary data.</text>
</comment>
<evidence type="ECO:0000313" key="3">
    <source>
        <dbReference type="Proteomes" id="UP000557566"/>
    </source>
</evidence>
<name>A0A8H4LYJ4_9HYPO</name>
<protein>
    <submittedName>
        <fullName evidence="2">Uncharacterized protein</fullName>
    </submittedName>
</protein>
<dbReference type="Proteomes" id="UP000557566">
    <property type="component" value="Unassembled WGS sequence"/>
</dbReference>
<organism evidence="2 3">
    <name type="scientific">Ophiocordyceps sinensis</name>
    <dbReference type="NCBI Taxonomy" id="72228"/>
    <lineage>
        <taxon>Eukaryota</taxon>
        <taxon>Fungi</taxon>
        <taxon>Dikarya</taxon>
        <taxon>Ascomycota</taxon>
        <taxon>Pezizomycotina</taxon>
        <taxon>Sordariomycetes</taxon>
        <taxon>Hypocreomycetidae</taxon>
        <taxon>Hypocreales</taxon>
        <taxon>Ophiocordycipitaceae</taxon>
        <taxon>Ophiocordyceps</taxon>
    </lineage>
</organism>
<sequence>MKQQRLPMTGQLASRAAPAAKDRRDGFLASLDVVLHAVQLPIFSRRGATRPGLDRKRVKEPQQVASGSNSTVQAPSGGTISNAFLHRGTCLGDEPLGRLHVAKGTGPRTTSVKACGGDDMNTFVGRLTALALIHMGY</sequence>
<evidence type="ECO:0000256" key="1">
    <source>
        <dbReference type="SAM" id="MobiDB-lite"/>
    </source>
</evidence>
<keyword evidence="3" id="KW-1185">Reference proteome</keyword>
<dbReference type="AlphaFoldDB" id="A0A8H4LYJ4"/>
<feature type="region of interest" description="Disordered" evidence="1">
    <location>
        <begin position="46"/>
        <end position="78"/>
    </location>
</feature>
<proteinExistence type="predicted"/>